<organism evidence="1 2">
    <name type="scientific">Echinococcus multilocularis</name>
    <name type="common">Fox tapeworm</name>
    <dbReference type="NCBI Taxonomy" id="6211"/>
    <lineage>
        <taxon>Eukaryota</taxon>
        <taxon>Metazoa</taxon>
        <taxon>Spiralia</taxon>
        <taxon>Lophotrochozoa</taxon>
        <taxon>Platyhelminthes</taxon>
        <taxon>Cestoda</taxon>
        <taxon>Eucestoda</taxon>
        <taxon>Cyclophyllidea</taxon>
        <taxon>Taeniidae</taxon>
        <taxon>Echinococcus</taxon>
    </lineage>
</organism>
<dbReference type="OrthoDB" id="10547365at2759"/>
<dbReference type="AlphaFoldDB" id="A0A068YIX2"/>
<proteinExistence type="predicted"/>
<gene>
    <name evidence="1" type="ORF">EmuJ_000995000</name>
</gene>
<reference evidence="1" key="1">
    <citation type="journal article" date="2013" name="Nature">
        <title>The genomes of four tapeworm species reveal adaptations to parasitism.</title>
        <authorList>
            <person name="Tsai I.J."/>
            <person name="Zarowiecki M."/>
            <person name="Holroyd N."/>
            <person name="Garciarrubio A."/>
            <person name="Sanchez-Flores A."/>
            <person name="Brooks K.L."/>
            <person name="Tracey A."/>
            <person name="Bobes R.J."/>
            <person name="Fragoso G."/>
            <person name="Sciutto E."/>
            <person name="Aslett M."/>
            <person name="Beasley H."/>
            <person name="Bennett H.M."/>
            <person name="Cai J."/>
            <person name="Camicia F."/>
            <person name="Clark R."/>
            <person name="Cucher M."/>
            <person name="De Silva N."/>
            <person name="Day T.A."/>
            <person name="Deplazes P."/>
            <person name="Estrada K."/>
            <person name="Fernandez C."/>
            <person name="Holland P.W."/>
            <person name="Hou J."/>
            <person name="Hu S."/>
            <person name="Huckvale T."/>
            <person name="Hung S.S."/>
            <person name="Kamenetzky L."/>
            <person name="Keane J.A."/>
            <person name="Kiss F."/>
            <person name="Koziol U."/>
            <person name="Lambert O."/>
            <person name="Liu K."/>
            <person name="Luo X."/>
            <person name="Luo Y."/>
            <person name="Macchiaroli N."/>
            <person name="Nichol S."/>
            <person name="Paps J."/>
            <person name="Parkinson J."/>
            <person name="Pouchkina-Stantcheva N."/>
            <person name="Riddiford N."/>
            <person name="Rosenzvit M."/>
            <person name="Salinas G."/>
            <person name="Wasmuth J.D."/>
            <person name="Zamanian M."/>
            <person name="Zheng Y."/>
            <person name="Cai X."/>
            <person name="Soberon X."/>
            <person name="Olson P.D."/>
            <person name="Laclette J.P."/>
            <person name="Brehm K."/>
            <person name="Berriman M."/>
            <person name="Garciarrubio A."/>
            <person name="Bobes R.J."/>
            <person name="Fragoso G."/>
            <person name="Sanchez-Flores A."/>
            <person name="Estrada K."/>
            <person name="Cevallos M.A."/>
            <person name="Morett E."/>
            <person name="Gonzalez V."/>
            <person name="Portillo T."/>
            <person name="Ochoa-Leyva A."/>
            <person name="Jose M.V."/>
            <person name="Sciutto E."/>
            <person name="Landa A."/>
            <person name="Jimenez L."/>
            <person name="Valdes V."/>
            <person name="Carrero J.C."/>
            <person name="Larralde C."/>
            <person name="Morales-Montor J."/>
            <person name="Limon-Lason J."/>
            <person name="Soberon X."/>
            <person name="Laclette J.P."/>
        </authorList>
    </citation>
    <scope>NUCLEOTIDE SEQUENCE [LARGE SCALE GENOMIC DNA]</scope>
</reference>
<evidence type="ECO:0000313" key="1">
    <source>
        <dbReference type="EMBL" id="CDS42242.1"/>
    </source>
</evidence>
<dbReference type="EMBL" id="LN902842">
    <property type="protein sequence ID" value="CDS42242.1"/>
    <property type="molecule type" value="Genomic_DNA"/>
</dbReference>
<reference evidence="1" key="2">
    <citation type="submission" date="2015-11" db="EMBL/GenBank/DDBJ databases">
        <authorList>
            <person name="Zhang Y."/>
            <person name="Guo Z."/>
        </authorList>
    </citation>
    <scope>NUCLEOTIDE SEQUENCE</scope>
</reference>
<sequence>MVRNAPLGLAGWSGLLGHANSPDAFSVLSIYSARVLCLLSSSERLGALHWWQRKASPILKGMYPDFPRLRDKPYWHGRTYATDGRLVMIPNRRVDVGVHLRHLSQSRVLQKSY</sequence>
<dbReference type="Proteomes" id="UP000017246">
    <property type="component" value="Unassembled WGS sequence"/>
</dbReference>
<accession>A0A068YIX2</accession>
<name>A0A068YIX2_ECHMU</name>
<evidence type="ECO:0000313" key="2">
    <source>
        <dbReference type="Proteomes" id="UP000017246"/>
    </source>
</evidence>
<protein>
    <submittedName>
        <fullName evidence="1">Expressed protein</fullName>
    </submittedName>
</protein>
<keyword evidence="2" id="KW-1185">Reference proteome</keyword>